<evidence type="ECO:0000313" key="1">
    <source>
        <dbReference type="EMBL" id="SNX69083.1"/>
    </source>
</evidence>
<protein>
    <submittedName>
        <fullName evidence="1">Uncharacterized protein</fullName>
    </submittedName>
</protein>
<dbReference type="Proteomes" id="UP000219467">
    <property type="component" value="Unassembled WGS sequence"/>
</dbReference>
<dbReference type="RefSeq" id="WP_097029546.1">
    <property type="nucleotide sequence ID" value="NZ_OAOQ01000003.1"/>
</dbReference>
<sequence>MTPPATGPQVSAAYGPVQDDDMLIPAVPPQYLTGQTIRRQVDDWTDAPRGTIIVNPFDRAPGVFLTPPL</sequence>
<keyword evidence="2" id="KW-1185">Reference proteome</keyword>
<organism evidence="1 2">
    <name type="scientific">Cereibacter ovatus</name>
    <dbReference type="NCBI Taxonomy" id="439529"/>
    <lineage>
        <taxon>Bacteria</taxon>
        <taxon>Pseudomonadati</taxon>
        <taxon>Pseudomonadota</taxon>
        <taxon>Alphaproteobacteria</taxon>
        <taxon>Rhodobacterales</taxon>
        <taxon>Paracoccaceae</taxon>
        <taxon>Cereibacter</taxon>
    </lineage>
</organism>
<gene>
    <name evidence="1" type="ORF">SAMN05878503_10369</name>
</gene>
<name>A0A285CQ33_9RHOB</name>
<proteinExistence type="predicted"/>
<dbReference type="AlphaFoldDB" id="A0A285CQ33"/>
<evidence type="ECO:0000313" key="2">
    <source>
        <dbReference type="Proteomes" id="UP000219467"/>
    </source>
</evidence>
<dbReference type="EMBL" id="OAOQ01000003">
    <property type="protein sequence ID" value="SNX69083.1"/>
    <property type="molecule type" value="Genomic_DNA"/>
</dbReference>
<reference evidence="2" key="1">
    <citation type="submission" date="2017-08" db="EMBL/GenBank/DDBJ databases">
        <authorList>
            <person name="Varghese N."/>
            <person name="Submissions S."/>
        </authorList>
    </citation>
    <scope>NUCLEOTIDE SEQUENCE [LARGE SCALE GENOMIC DNA]</scope>
    <source>
        <strain evidence="2">JA234</strain>
    </source>
</reference>
<accession>A0A285CQ33</accession>